<evidence type="ECO:0000313" key="4">
    <source>
        <dbReference type="RefSeq" id="XP_026532282.1"/>
    </source>
</evidence>
<dbReference type="InterPro" id="IPR026700">
    <property type="entry name" value="CCDC142"/>
</dbReference>
<dbReference type="PANTHER" id="PTHR21436">
    <property type="entry name" value="COILED-COIL DOMAIN-CONTAINING PROTEIN 142"/>
    <property type="match status" value="1"/>
</dbReference>
<dbReference type="GeneID" id="113417885"/>
<dbReference type="PANTHER" id="PTHR21436:SF2">
    <property type="entry name" value="COILED-COIL DOMAIN-CONTAINING PROTEIN 142"/>
    <property type="match status" value="1"/>
</dbReference>
<proteinExistence type="predicted"/>
<dbReference type="RefSeq" id="XP_026532282.1">
    <property type="nucleotide sequence ID" value="XM_026676497.1"/>
</dbReference>
<feature type="region of interest" description="Disordered" evidence="1">
    <location>
        <begin position="25"/>
        <end position="69"/>
    </location>
</feature>
<accession>A0A6J1UMW7</accession>
<protein>
    <submittedName>
        <fullName evidence="4">Coiled-coil domain-containing protein 142 isoform X1</fullName>
    </submittedName>
</protein>
<sequence>MEHWRDPEPGSGLWAEIAGPFPEAEVPLPAHVHPGQHPLPLAQPGSPAQEEEEEEGQEEVPGGLPCPAQADNAYLGMSSSLRTPGLQVAPDSARGTFFYWARWGNVARQHKTVEGLLQQQHCLRLARHYCRRLKAASDFVRRLMEAERRFVAPAGRQSSEEAWLLRGLCQELRVHTSHWGCLQCHLRKDPWLRPLLLRQPEAVQRMKRSLGLLALQALCLLERCLEAVLQHWACGPLPLLSEAFRGLESYNQGLSEWGLQGAKPGPGAPGQQGVQAFSVERVLAVLAAERGRLAGDRLALLLPWQQAGTSDLRPTAADTSGAGEDLPAHLQALCREEEEAVMELLPGLLASTGGLKHRLLHRPKQDQPQGTPGAAQGLAPTPLPSWKSSDGLDASFAEAAAMLCAEYRPLFWKAASTSWVRQLELQANQAECQSGAGAALGQRVTNSRGGACLPAEAAEELKDVALCLLRRDALWQWDPGFCHALGTSLVDRCSPKPTTVACSQTGKVLQSLFLLLAFCMRCLERQPFHGGPGQRLVLASLHLCLLSLAVATCHASSYWTMSKAYQYLASWSLSQFLLVAQGDLQLLKTEARKMLGLVSRASLEDRWKQSPLAFHRERELSLRVHSATTSIQLFANDVLELFCLDCRRVSAEVFGQAMPLGKYWRLALQAEPPSAGSKYAQAAAQAILAPVLQGVRWLSQDSQALVLSRVTTAFLEVWMEHILAQKIKFSLQGALQLKRDFDLVRETLQSEDYELPAEVKQLVSSLRAFQQTDNAVACLLQQPSKGTLSSCSWDALQKCCSRDGTRSWHGSPGSLSNLEHLEGLPVRARAGPESWAADLLSRAPGGGTSSETYLSLAQQEWLALRLHGARRWRMPALSCMDHPSEA</sequence>
<evidence type="ECO:0000259" key="2">
    <source>
        <dbReference type="Pfam" id="PF14923"/>
    </source>
</evidence>
<dbReference type="AlphaFoldDB" id="A0A6J1UMW7"/>
<dbReference type="InterPro" id="IPR055350">
    <property type="entry name" value="CCDC142_C"/>
</dbReference>
<feature type="region of interest" description="Disordered" evidence="1">
    <location>
        <begin position="1"/>
        <end position="20"/>
    </location>
</feature>
<gene>
    <name evidence="4" type="primary">CCDC142</name>
</gene>
<feature type="region of interest" description="Disordered" evidence="1">
    <location>
        <begin position="363"/>
        <end position="384"/>
    </location>
</feature>
<dbReference type="KEGG" id="nss:113417885"/>
<reference evidence="4" key="1">
    <citation type="submission" date="2025-08" db="UniProtKB">
        <authorList>
            <consortium name="RefSeq"/>
        </authorList>
    </citation>
    <scope>IDENTIFICATION</scope>
</reference>
<dbReference type="CTD" id="84865"/>
<dbReference type="Proteomes" id="UP000504612">
    <property type="component" value="Unplaced"/>
</dbReference>
<organism evidence="3 4">
    <name type="scientific">Notechis scutatus</name>
    <name type="common">mainland tiger snake</name>
    <dbReference type="NCBI Taxonomy" id="8663"/>
    <lineage>
        <taxon>Eukaryota</taxon>
        <taxon>Metazoa</taxon>
        <taxon>Chordata</taxon>
        <taxon>Craniata</taxon>
        <taxon>Vertebrata</taxon>
        <taxon>Euteleostomi</taxon>
        <taxon>Lepidosauria</taxon>
        <taxon>Squamata</taxon>
        <taxon>Bifurcata</taxon>
        <taxon>Unidentata</taxon>
        <taxon>Episquamata</taxon>
        <taxon>Toxicofera</taxon>
        <taxon>Serpentes</taxon>
        <taxon>Colubroidea</taxon>
        <taxon>Elapidae</taxon>
        <taxon>Hydrophiinae</taxon>
        <taxon>Notechis</taxon>
    </lineage>
</organism>
<keyword evidence="3" id="KW-1185">Reference proteome</keyword>
<feature type="domain" description="Coiled-coil protein 142 C-terminal" evidence="2">
    <location>
        <begin position="441"/>
        <end position="862"/>
    </location>
</feature>
<name>A0A6J1UMW7_9SAUR</name>
<dbReference type="Pfam" id="PF14923">
    <property type="entry name" value="CCDC142"/>
    <property type="match status" value="1"/>
</dbReference>
<evidence type="ECO:0000256" key="1">
    <source>
        <dbReference type="SAM" id="MobiDB-lite"/>
    </source>
</evidence>
<feature type="compositionally biased region" description="Acidic residues" evidence="1">
    <location>
        <begin position="49"/>
        <end position="58"/>
    </location>
</feature>
<evidence type="ECO:0000313" key="3">
    <source>
        <dbReference type="Proteomes" id="UP000504612"/>
    </source>
</evidence>